<dbReference type="SUPFAM" id="SSF52728">
    <property type="entry name" value="PTS IIb component"/>
    <property type="match status" value="1"/>
</dbReference>
<dbReference type="Gene3D" id="3.40.35.10">
    <property type="entry name" value="Phosphotransferase system, sorbose subfamily IIB component"/>
    <property type="match status" value="1"/>
</dbReference>
<evidence type="ECO:0000313" key="10">
    <source>
        <dbReference type="Proteomes" id="UP000199409"/>
    </source>
</evidence>
<dbReference type="GO" id="GO:0005737">
    <property type="term" value="C:cytoplasm"/>
    <property type="evidence" value="ECO:0007669"/>
    <property type="project" value="UniProtKB-SubCell"/>
</dbReference>
<dbReference type="GO" id="GO:0009401">
    <property type="term" value="P:phosphoenolpyruvate-dependent sugar phosphotransferase system"/>
    <property type="evidence" value="ECO:0007669"/>
    <property type="project" value="UniProtKB-KW"/>
</dbReference>
<proteinExistence type="predicted"/>
<sequence>MNLVLTRIDNRLIHGQVLEAWVPFVRADCIVVANDDIAGNPLKKMMMQVSVPSRIRVEIGTVAESVALLKSTKLDCCRVLLLFGTTADAVSAYREGLVYSRLNLGNLQADKGKERFSCTLFLNPSDLDDLEILDQAGIKITSRCVPAESERSWRKLIPACKGKK</sequence>
<keyword evidence="3" id="KW-0963">Cytoplasm</keyword>
<dbReference type="GO" id="GO:0008982">
    <property type="term" value="F:protein-N(PI)-phosphohistidine-sugar phosphotransferase activity"/>
    <property type="evidence" value="ECO:0007669"/>
    <property type="project" value="InterPro"/>
</dbReference>
<evidence type="ECO:0000256" key="3">
    <source>
        <dbReference type="ARBA" id="ARBA00022490"/>
    </source>
</evidence>
<keyword evidence="6" id="KW-0598">Phosphotransferase system</keyword>
<protein>
    <submittedName>
        <fullName evidence="9">PTS system, mannose-specific IIB component</fullName>
    </submittedName>
</protein>
<feature type="domain" description="PTS EIIB type-4" evidence="8">
    <location>
        <begin position="1"/>
        <end position="164"/>
    </location>
</feature>
<organism evidence="9 10">
    <name type="scientific">Desulfuromusa kysingii</name>
    <dbReference type="NCBI Taxonomy" id="37625"/>
    <lineage>
        <taxon>Bacteria</taxon>
        <taxon>Pseudomonadati</taxon>
        <taxon>Thermodesulfobacteriota</taxon>
        <taxon>Desulfuromonadia</taxon>
        <taxon>Desulfuromonadales</taxon>
        <taxon>Geopsychrobacteraceae</taxon>
        <taxon>Desulfuromusa</taxon>
    </lineage>
</organism>
<evidence type="ECO:0000313" key="9">
    <source>
        <dbReference type="EMBL" id="SEA25135.1"/>
    </source>
</evidence>
<dbReference type="InterPro" id="IPR004720">
    <property type="entry name" value="PTS_IIB_sorbose-sp"/>
</dbReference>
<reference evidence="9 10" key="1">
    <citation type="submission" date="2016-10" db="EMBL/GenBank/DDBJ databases">
        <authorList>
            <person name="de Groot N.N."/>
        </authorList>
    </citation>
    <scope>NUCLEOTIDE SEQUENCE [LARGE SCALE GENOMIC DNA]</scope>
    <source>
        <strain evidence="9 10">DSM 7343</strain>
    </source>
</reference>
<keyword evidence="2" id="KW-0813">Transport</keyword>
<dbReference type="EMBL" id="FNQN01000004">
    <property type="protein sequence ID" value="SEA25135.1"/>
    <property type="molecule type" value="Genomic_DNA"/>
</dbReference>
<keyword evidence="5" id="KW-0808">Transferase</keyword>
<dbReference type="Proteomes" id="UP000199409">
    <property type="component" value="Unassembled WGS sequence"/>
</dbReference>
<evidence type="ECO:0000256" key="1">
    <source>
        <dbReference type="ARBA" id="ARBA00004496"/>
    </source>
</evidence>
<dbReference type="AlphaFoldDB" id="A0A1H3ZNA4"/>
<comment type="subcellular location">
    <subcellularLocation>
        <location evidence="1">Cytoplasm</location>
    </subcellularLocation>
</comment>
<dbReference type="STRING" id="37625.SAMN05660420_01604"/>
<keyword evidence="4" id="KW-0762">Sugar transport</keyword>
<dbReference type="OrthoDB" id="9788818at2"/>
<dbReference type="PROSITE" id="PS51101">
    <property type="entry name" value="PTS_EIIB_TYPE_4"/>
    <property type="match status" value="1"/>
</dbReference>
<evidence type="ECO:0000256" key="6">
    <source>
        <dbReference type="ARBA" id="ARBA00022683"/>
    </source>
</evidence>
<accession>A0A1H3ZNA4</accession>
<evidence type="ECO:0000256" key="4">
    <source>
        <dbReference type="ARBA" id="ARBA00022597"/>
    </source>
</evidence>
<gene>
    <name evidence="9" type="ORF">SAMN05660420_01604</name>
</gene>
<dbReference type="Pfam" id="PF03830">
    <property type="entry name" value="PTSIIB_sorb"/>
    <property type="match status" value="1"/>
</dbReference>
<dbReference type="InterPro" id="IPR036667">
    <property type="entry name" value="PTS_IIB_sorbose-sp_sf"/>
</dbReference>
<keyword evidence="10" id="KW-1185">Reference proteome</keyword>
<evidence type="ECO:0000256" key="2">
    <source>
        <dbReference type="ARBA" id="ARBA00022448"/>
    </source>
</evidence>
<dbReference type="RefSeq" id="WP_092346500.1">
    <property type="nucleotide sequence ID" value="NZ_FNQN01000004.1"/>
</dbReference>
<name>A0A1H3ZNA4_9BACT</name>
<evidence type="ECO:0000256" key="7">
    <source>
        <dbReference type="ARBA" id="ARBA00022777"/>
    </source>
</evidence>
<keyword evidence="7" id="KW-0418">Kinase</keyword>
<dbReference type="GO" id="GO:0016301">
    <property type="term" value="F:kinase activity"/>
    <property type="evidence" value="ECO:0007669"/>
    <property type="project" value="UniProtKB-KW"/>
</dbReference>
<evidence type="ECO:0000256" key="5">
    <source>
        <dbReference type="ARBA" id="ARBA00022679"/>
    </source>
</evidence>
<evidence type="ECO:0000259" key="8">
    <source>
        <dbReference type="PROSITE" id="PS51101"/>
    </source>
</evidence>